<sequence length="532" mass="59647">MAVSVSIVAVLLVVAAAYHLVLKPAFFSPLAKIPSAHWSSSVSSLWILLARKQGRENRSLHEAHQRLGPVVRVGPYQLSIDSPDAVKLVYQGGFEKDPWYSVFDNYGVPCMFSARGSKHHSARKRMIANVYSRSYIQSSAAAKAQATAIIYHRLLPLLKDSASPQYKPNGINVHSTFLATTMDFISAYVFGLGSSTNFLQNKGYRDHWLELYNARNDHHFWPQEMPNLTWALQKVGVWLYPRWVDYANEELSAWNMNLCTSAMSFLSACAKPDDDAQEPVVLRALNAGIDKEVATNGSSSILYSTVIQQRRLSVASEVFDHVLAGQETAGIALTYLTWHLSQSQNLKLQHELRQELLTLEPSMAMSDKGPQSLPDDKHLDALPLLDAVIMETLRVHAPIPGAQARRTPYPHSFIGPYHVPGGVRISATAHCLHLDGAAFLEPTRWDHRRWLQSEATPDQLRQRHRQFWAFGSGGRMCIGSNFALHEMKYIVAAIYTNFTTHIVNDRGIEQTDGYTARPASDRLILRFESVTE</sequence>
<dbReference type="PROSITE" id="PS00086">
    <property type="entry name" value="CYTOCHROME_P450"/>
    <property type="match status" value="1"/>
</dbReference>
<evidence type="ECO:0000313" key="11">
    <source>
        <dbReference type="Proteomes" id="UP000028045"/>
    </source>
</evidence>
<dbReference type="GO" id="GO:0005506">
    <property type="term" value="F:iron ion binding"/>
    <property type="evidence" value="ECO:0007669"/>
    <property type="project" value="InterPro"/>
</dbReference>
<dbReference type="PANTHER" id="PTHR24305">
    <property type="entry name" value="CYTOCHROME P450"/>
    <property type="match status" value="1"/>
</dbReference>
<evidence type="ECO:0000256" key="4">
    <source>
        <dbReference type="ARBA" id="ARBA00022617"/>
    </source>
</evidence>
<evidence type="ECO:0000256" key="2">
    <source>
        <dbReference type="ARBA" id="ARBA00004685"/>
    </source>
</evidence>
<evidence type="ECO:0000256" key="1">
    <source>
        <dbReference type="ARBA" id="ARBA00001971"/>
    </source>
</evidence>
<dbReference type="InterPro" id="IPR050121">
    <property type="entry name" value="Cytochrome_P450_monoxygenase"/>
</dbReference>
<dbReference type="EMBL" id="KL647853">
    <property type="protein sequence ID" value="KEY73402.1"/>
    <property type="molecule type" value="Genomic_DNA"/>
</dbReference>
<dbReference type="PANTHER" id="PTHR24305:SF166">
    <property type="entry name" value="CYTOCHROME P450 12A4, MITOCHONDRIAL-RELATED"/>
    <property type="match status" value="1"/>
</dbReference>
<evidence type="ECO:0000256" key="3">
    <source>
        <dbReference type="ARBA" id="ARBA00010617"/>
    </source>
</evidence>
<evidence type="ECO:0000256" key="9">
    <source>
        <dbReference type="RuleBase" id="RU000461"/>
    </source>
</evidence>
<keyword evidence="5 8" id="KW-0479">Metal-binding</keyword>
<evidence type="ECO:0000256" key="8">
    <source>
        <dbReference type="PIRSR" id="PIRSR602403-1"/>
    </source>
</evidence>
<dbReference type="GO" id="GO:0004497">
    <property type="term" value="F:monooxygenase activity"/>
    <property type="evidence" value="ECO:0007669"/>
    <property type="project" value="UniProtKB-KW"/>
</dbReference>
<dbReference type="CDD" id="cd11059">
    <property type="entry name" value="CYP_fungal"/>
    <property type="match status" value="1"/>
</dbReference>
<dbReference type="PRINTS" id="PR00465">
    <property type="entry name" value="EP450IV"/>
</dbReference>
<dbReference type="GO" id="GO:0020037">
    <property type="term" value="F:heme binding"/>
    <property type="evidence" value="ECO:0007669"/>
    <property type="project" value="InterPro"/>
</dbReference>
<keyword evidence="7 9" id="KW-0503">Monooxygenase</keyword>
<dbReference type="InterPro" id="IPR036396">
    <property type="entry name" value="Cyt_P450_sf"/>
</dbReference>
<reference evidence="10 11" key="1">
    <citation type="journal article" date="2014" name="BMC Genomics">
        <title>Comparative genome sequencing reveals chemotype-specific gene clusters in the toxigenic black mold Stachybotrys.</title>
        <authorList>
            <person name="Semeiks J."/>
            <person name="Borek D."/>
            <person name="Otwinowski Z."/>
            <person name="Grishin N.V."/>
        </authorList>
    </citation>
    <scope>NUCLEOTIDE SEQUENCE [LARGE SCALE GENOMIC DNA]</scope>
    <source>
        <strain evidence="11">CBS 109288 / IBT 7711</strain>
    </source>
</reference>
<dbReference type="HOGENOM" id="CLU_001570_14_2_1"/>
<dbReference type="OrthoDB" id="1470350at2759"/>
<proteinExistence type="inferred from homology"/>
<dbReference type="Gene3D" id="1.10.630.10">
    <property type="entry name" value="Cytochrome P450"/>
    <property type="match status" value="1"/>
</dbReference>
<evidence type="ECO:0000256" key="6">
    <source>
        <dbReference type="ARBA" id="ARBA00023004"/>
    </source>
</evidence>
<evidence type="ECO:0000256" key="5">
    <source>
        <dbReference type="ARBA" id="ARBA00022723"/>
    </source>
</evidence>
<dbReference type="InterPro" id="IPR002403">
    <property type="entry name" value="Cyt_P450_E_grp-IV"/>
</dbReference>
<keyword evidence="9" id="KW-0560">Oxidoreductase</keyword>
<keyword evidence="11" id="KW-1185">Reference proteome</keyword>
<comment type="similarity">
    <text evidence="3 9">Belongs to the cytochrome P450 family.</text>
</comment>
<gene>
    <name evidence="10" type="ORF">S7711_01513</name>
</gene>
<evidence type="ECO:0000256" key="7">
    <source>
        <dbReference type="ARBA" id="ARBA00023033"/>
    </source>
</evidence>
<keyword evidence="4 8" id="KW-0349">Heme</keyword>
<keyword evidence="6 8" id="KW-0408">Iron</keyword>
<dbReference type="PRINTS" id="PR00385">
    <property type="entry name" value="P450"/>
</dbReference>
<protein>
    <submittedName>
        <fullName evidence="10">Uncharacterized protein</fullName>
    </submittedName>
</protein>
<accession>A0A084B773</accession>
<name>A0A084B773_STACB</name>
<dbReference type="InterPro" id="IPR001128">
    <property type="entry name" value="Cyt_P450"/>
</dbReference>
<dbReference type="Proteomes" id="UP000028045">
    <property type="component" value="Unassembled WGS sequence"/>
</dbReference>
<dbReference type="Pfam" id="PF00067">
    <property type="entry name" value="p450"/>
    <property type="match status" value="1"/>
</dbReference>
<dbReference type="AlphaFoldDB" id="A0A084B773"/>
<evidence type="ECO:0000313" key="10">
    <source>
        <dbReference type="EMBL" id="KEY73402.1"/>
    </source>
</evidence>
<dbReference type="SUPFAM" id="SSF48264">
    <property type="entry name" value="Cytochrome P450"/>
    <property type="match status" value="1"/>
</dbReference>
<comment type="cofactor">
    <cofactor evidence="1 8">
        <name>heme</name>
        <dbReference type="ChEBI" id="CHEBI:30413"/>
    </cofactor>
</comment>
<feature type="binding site" description="axial binding residue" evidence="8">
    <location>
        <position position="477"/>
    </location>
    <ligand>
        <name>heme</name>
        <dbReference type="ChEBI" id="CHEBI:30413"/>
    </ligand>
    <ligandPart>
        <name>Fe</name>
        <dbReference type="ChEBI" id="CHEBI:18248"/>
    </ligandPart>
</feature>
<dbReference type="GO" id="GO:0016705">
    <property type="term" value="F:oxidoreductase activity, acting on paired donors, with incorporation or reduction of molecular oxygen"/>
    <property type="evidence" value="ECO:0007669"/>
    <property type="project" value="InterPro"/>
</dbReference>
<comment type="pathway">
    <text evidence="2">Mycotoxin biosynthesis.</text>
</comment>
<dbReference type="InterPro" id="IPR017972">
    <property type="entry name" value="Cyt_P450_CS"/>
</dbReference>
<organism evidence="10 11">
    <name type="scientific">Stachybotrys chartarum (strain CBS 109288 / IBT 7711)</name>
    <name type="common">Toxic black mold</name>
    <name type="synonym">Stilbospora chartarum</name>
    <dbReference type="NCBI Taxonomy" id="1280523"/>
    <lineage>
        <taxon>Eukaryota</taxon>
        <taxon>Fungi</taxon>
        <taxon>Dikarya</taxon>
        <taxon>Ascomycota</taxon>
        <taxon>Pezizomycotina</taxon>
        <taxon>Sordariomycetes</taxon>
        <taxon>Hypocreomycetidae</taxon>
        <taxon>Hypocreales</taxon>
        <taxon>Stachybotryaceae</taxon>
        <taxon>Stachybotrys</taxon>
    </lineage>
</organism>